<accession>A0A1Q4V6S5</accession>
<gene>
    <name evidence="2" type="ORF">AB852_18980</name>
</gene>
<evidence type="ECO:0000313" key="2">
    <source>
        <dbReference type="EMBL" id="OKH93541.1"/>
    </source>
</evidence>
<organism evidence="2 3">
    <name type="scientific">Streptomyces uncialis</name>
    <dbReference type="NCBI Taxonomy" id="1048205"/>
    <lineage>
        <taxon>Bacteria</taxon>
        <taxon>Bacillati</taxon>
        <taxon>Actinomycetota</taxon>
        <taxon>Actinomycetes</taxon>
        <taxon>Kitasatosporales</taxon>
        <taxon>Streptomycetaceae</taxon>
        <taxon>Streptomyces</taxon>
    </lineage>
</organism>
<reference evidence="2 3" key="1">
    <citation type="submission" date="2015-06" db="EMBL/GenBank/DDBJ databases">
        <title>Cloning and characterization of the uncialamcin biosynthetic gene cluster.</title>
        <authorList>
            <person name="Yan X."/>
            <person name="Huang T."/>
            <person name="Ge H."/>
            <person name="Shen B."/>
        </authorList>
    </citation>
    <scope>NUCLEOTIDE SEQUENCE [LARGE SCALE GENOMIC DNA]</scope>
    <source>
        <strain evidence="2 3">DCA2648</strain>
    </source>
</reference>
<dbReference type="Proteomes" id="UP000186455">
    <property type="component" value="Unassembled WGS sequence"/>
</dbReference>
<protein>
    <submittedName>
        <fullName evidence="2">Uncharacterized protein</fullName>
    </submittedName>
</protein>
<dbReference type="STRING" id="1048205.AB852_18980"/>
<keyword evidence="3" id="KW-1185">Reference proteome</keyword>
<name>A0A1Q4V6S5_9ACTN</name>
<feature type="region of interest" description="Disordered" evidence="1">
    <location>
        <begin position="318"/>
        <end position="348"/>
    </location>
</feature>
<dbReference type="EMBL" id="LFBV01000004">
    <property type="protein sequence ID" value="OKH93541.1"/>
    <property type="molecule type" value="Genomic_DNA"/>
</dbReference>
<dbReference type="RefSeq" id="WP_073789965.1">
    <property type="nucleotide sequence ID" value="NZ_LFBV01000004.1"/>
</dbReference>
<proteinExistence type="predicted"/>
<evidence type="ECO:0000256" key="1">
    <source>
        <dbReference type="SAM" id="MobiDB-lite"/>
    </source>
</evidence>
<feature type="compositionally biased region" description="Basic and acidic residues" evidence="1">
    <location>
        <begin position="322"/>
        <end position="337"/>
    </location>
</feature>
<sequence length="691" mass="72758">MISDMPPGDGLDALVAALPPERNMVVLAPHGTVNTGVVTGGQRQTVTAAMGGGPAAGTTRQGPVRAKDLRTARRRFMPPPGFESALTALDSGVSVLVGAPGTGRETHALNLLAHGREDPVLLQVDGSVDLTRWAPRSQGVHGYLVMEPPDPFALRPWDLSRLEAPLAEAGARLLIVLAEAPGLASDLANRLGTPVVRHLPPDPRQVFAAHLADICSDEEVRGRLLRALGAGHFQELLPAELPPRQAARVARAVARLGAAGGADCAEVLDALARAEAPDLVARAQEDPVLLAHLLALSVYGGLDRDSVVERASDLLELAGSGGERETAAPRLSPRPDRPPQGTAPQRPLSETLRTLGAHRTSRAGTGDPDTLSFFWPAVGDAVWRVLCREHGELLPLLHTWLARTGDRPDQVERAGRAVAAMAAGTDGRTLDLLPGVASAPWPAAVEVAARGLGTALRDPASAAGAAELLERWSVAPETALRRAVAYACRSDSGVTTAQALLLAHQLMETTGGGTDEVTVALAVVEALVQRFATGDTRTRGIVLERMRTWAGSDDMSELIAALAFPAMAGADPAWCGSRMLTGGEAASELVRLTGHALNEAATFASMRDVLLSWCREADGTPRPDPGLEELLHALTEARQPGFLRWLMAVARGHDAMPGKETAARLLTVWHGRAATPDTDTDTDTNTYTDTD</sequence>
<comment type="caution">
    <text evidence="2">The sequence shown here is derived from an EMBL/GenBank/DDBJ whole genome shotgun (WGS) entry which is preliminary data.</text>
</comment>
<dbReference type="AlphaFoldDB" id="A0A1Q4V6S5"/>
<evidence type="ECO:0000313" key="3">
    <source>
        <dbReference type="Proteomes" id="UP000186455"/>
    </source>
</evidence>